<dbReference type="PANTHER" id="PTHR23502:SF60">
    <property type="entry name" value="MAJOR FACILITATOR SUPERFAMILY (MFS) PROFILE DOMAIN-CONTAINING PROTEIN-RELATED"/>
    <property type="match status" value="1"/>
</dbReference>
<keyword evidence="9" id="KW-1185">Reference proteome</keyword>
<accession>A0A0N7L9B2</accession>
<evidence type="ECO:0000313" key="8">
    <source>
        <dbReference type="EMBL" id="CEH13298.1"/>
    </source>
</evidence>
<feature type="transmembrane region" description="Helical" evidence="6">
    <location>
        <begin position="448"/>
        <end position="467"/>
    </location>
</feature>
<dbReference type="InterPro" id="IPR020846">
    <property type="entry name" value="MFS_dom"/>
</dbReference>
<keyword evidence="2 6" id="KW-0812">Transmembrane</keyword>
<dbReference type="GO" id="GO:0005886">
    <property type="term" value="C:plasma membrane"/>
    <property type="evidence" value="ECO:0007669"/>
    <property type="project" value="TreeGrafter"/>
</dbReference>
<evidence type="ECO:0000256" key="5">
    <source>
        <dbReference type="SAM" id="MobiDB-lite"/>
    </source>
</evidence>
<keyword evidence="4 6" id="KW-0472">Membrane</keyword>
<comment type="subcellular location">
    <subcellularLocation>
        <location evidence="1">Membrane</location>
        <topology evidence="1">Multi-pass membrane protein</topology>
    </subcellularLocation>
</comment>
<feature type="transmembrane region" description="Helical" evidence="6">
    <location>
        <begin position="479"/>
        <end position="498"/>
    </location>
</feature>
<evidence type="ECO:0000256" key="2">
    <source>
        <dbReference type="ARBA" id="ARBA00022692"/>
    </source>
</evidence>
<organism evidence="8 9">
    <name type="scientific">Ceraceosorus bombacis</name>
    <dbReference type="NCBI Taxonomy" id="401625"/>
    <lineage>
        <taxon>Eukaryota</taxon>
        <taxon>Fungi</taxon>
        <taxon>Dikarya</taxon>
        <taxon>Basidiomycota</taxon>
        <taxon>Ustilaginomycotina</taxon>
        <taxon>Exobasidiomycetes</taxon>
        <taxon>Ceraceosorales</taxon>
        <taxon>Ceraceosoraceae</taxon>
        <taxon>Ceraceosorus</taxon>
    </lineage>
</organism>
<evidence type="ECO:0000256" key="1">
    <source>
        <dbReference type="ARBA" id="ARBA00004141"/>
    </source>
</evidence>
<feature type="transmembrane region" description="Helical" evidence="6">
    <location>
        <begin position="133"/>
        <end position="156"/>
    </location>
</feature>
<feature type="compositionally biased region" description="Basic and acidic residues" evidence="5">
    <location>
        <begin position="83"/>
        <end position="93"/>
    </location>
</feature>
<dbReference type="STRING" id="401625.A0A0N7L9B2"/>
<feature type="compositionally biased region" description="Low complexity" evidence="5">
    <location>
        <begin position="44"/>
        <end position="55"/>
    </location>
</feature>
<dbReference type="GO" id="GO:0022857">
    <property type="term" value="F:transmembrane transporter activity"/>
    <property type="evidence" value="ECO:0007669"/>
    <property type="project" value="InterPro"/>
</dbReference>
<dbReference type="PANTHER" id="PTHR23502">
    <property type="entry name" value="MAJOR FACILITATOR SUPERFAMILY"/>
    <property type="match status" value="1"/>
</dbReference>
<protein>
    <submittedName>
        <fullName evidence="8">Synaptic vesicle transporter SVOP and related transporters (Major facilitator superfamily)</fullName>
    </submittedName>
</protein>
<dbReference type="OrthoDB" id="6770063at2759"/>
<dbReference type="CDD" id="cd17323">
    <property type="entry name" value="MFS_Tpo1_MDR_like"/>
    <property type="match status" value="1"/>
</dbReference>
<proteinExistence type="predicted"/>
<evidence type="ECO:0000256" key="6">
    <source>
        <dbReference type="SAM" id="Phobius"/>
    </source>
</evidence>
<dbReference type="SUPFAM" id="SSF103473">
    <property type="entry name" value="MFS general substrate transporter"/>
    <property type="match status" value="1"/>
</dbReference>
<dbReference type="InterPro" id="IPR011701">
    <property type="entry name" value="MFS"/>
</dbReference>
<evidence type="ECO:0000256" key="3">
    <source>
        <dbReference type="ARBA" id="ARBA00022989"/>
    </source>
</evidence>
<feature type="transmembrane region" description="Helical" evidence="6">
    <location>
        <begin position="259"/>
        <end position="281"/>
    </location>
</feature>
<feature type="transmembrane region" description="Helical" evidence="6">
    <location>
        <begin position="287"/>
        <end position="309"/>
    </location>
</feature>
<sequence length="577" mass="62173">MSRTERDLEAAAVAVPAQSDPRDSDETQDLVDAAATKVSTTLDPRSPTLSRTSTTVGDAAPTSNGEVKSEDKAAESRQSPNAEKARSDVEKLEATASQEEGPGQAKDVILVTWDSPESLENPRNWSRARKWSVVNLISIYALLAAVGSSVCAPALPEMAEEFGVTSEIQRNLMLSIFVLAFALGPLVLAPISEVYGRTLVLQITTVFFVIFMIACCVAQNYAQIVAFRFLAGLGGSASLVVGGGSISDMFTNEQRGSAMSLYSMGPLLGPCVGPIIGGFIVQELQEWRWTFGVVAIGTAAFSVIGFFLLRESYPPRILALKAARQRKETGDHRYTTQWIQQDLAAGGWAARFSRHLERPVVMLTTQPLVIVFSLYSALLYGTLYILITTFDGLFVNEYGMKPGIASLNYIALSVGCLVGSLTCGRMTDHVYKKLQARHGGVGIPEYKLPIMMVQSFLIPIGMLIYAFTAGRTHWIGPDVGAAVFTFGMMTSITVRAYLVDCYQLYASSVLSANNLARNIAAFAFPLAAPALFGDLGYGVGGTIIAVLAAVLGIPSPFLFWKYGPRLRAASNYARDAV</sequence>
<evidence type="ECO:0000313" key="9">
    <source>
        <dbReference type="Proteomes" id="UP000054845"/>
    </source>
</evidence>
<feature type="transmembrane region" description="Helical" evidence="6">
    <location>
        <begin position="407"/>
        <end position="427"/>
    </location>
</feature>
<feature type="transmembrane region" description="Helical" evidence="6">
    <location>
        <begin position="227"/>
        <end position="247"/>
    </location>
</feature>
<reference evidence="8 9" key="1">
    <citation type="submission" date="2014-09" db="EMBL/GenBank/DDBJ databases">
        <authorList>
            <person name="Magalhaes I.L.F."/>
            <person name="Oliveira U."/>
            <person name="Santos F.R."/>
            <person name="Vidigal T.H.D.A."/>
            <person name="Brescovit A.D."/>
            <person name="Santos A.J."/>
        </authorList>
    </citation>
    <scope>NUCLEOTIDE SEQUENCE [LARGE SCALE GENOMIC DNA]</scope>
</reference>
<dbReference type="AlphaFoldDB" id="A0A0N7L9B2"/>
<keyword evidence="3 6" id="KW-1133">Transmembrane helix</keyword>
<feature type="transmembrane region" description="Helical" evidence="6">
    <location>
        <begin position="200"/>
        <end position="221"/>
    </location>
</feature>
<dbReference type="Pfam" id="PF07690">
    <property type="entry name" value="MFS_1"/>
    <property type="match status" value="1"/>
</dbReference>
<evidence type="ECO:0000259" key="7">
    <source>
        <dbReference type="PROSITE" id="PS50850"/>
    </source>
</evidence>
<dbReference type="Proteomes" id="UP000054845">
    <property type="component" value="Unassembled WGS sequence"/>
</dbReference>
<dbReference type="Gene3D" id="1.20.1250.20">
    <property type="entry name" value="MFS general substrate transporter like domains"/>
    <property type="match status" value="1"/>
</dbReference>
<feature type="transmembrane region" description="Helical" evidence="6">
    <location>
        <begin position="360"/>
        <end position="387"/>
    </location>
</feature>
<dbReference type="FunFam" id="1.20.1250.20:FF:000011">
    <property type="entry name" value="MFS multidrug transporter, putative"/>
    <property type="match status" value="1"/>
</dbReference>
<dbReference type="EMBL" id="CCYA01000217">
    <property type="protein sequence ID" value="CEH13298.1"/>
    <property type="molecule type" value="Genomic_DNA"/>
</dbReference>
<dbReference type="PROSITE" id="PS50850">
    <property type="entry name" value="MFS"/>
    <property type="match status" value="1"/>
</dbReference>
<dbReference type="InterPro" id="IPR036259">
    <property type="entry name" value="MFS_trans_sf"/>
</dbReference>
<feature type="transmembrane region" description="Helical" evidence="6">
    <location>
        <begin position="543"/>
        <end position="560"/>
    </location>
</feature>
<feature type="region of interest" description="Disordered" evidence="5">
    <location>
        <begin position="1"/>
        <end position="107"/>
    </location>
</feature>
<evidence type="ECO:0000256" key="4">
    <source>
        <dbReference type="ARBA" id="ARBA00023136"/>
    </source>
</evidence>
<feature type="domain" description="Major facilitator superfamily (MFS) profile" evidence="7">
    <location>
        <begin position="133"/>
        <end position="567"/>
    </location>
</feature>
<name>A0A0N7L9B2_9BASI</name>
<feature type="transmembrane region" description="Helical" evidence="6">
    <location>
        <begin position="168"/>
        <end position="188"/>
    </location>
</feature>